<dbReference type="AlphaFoldDB" id="A0A835H003"/>
<name>A0A835H003_9MAGN</name>
<dbReference type="Proteomes" id="UP000631114">
    <property type="component" value="Unassembled WGS sequence"/>
</dbReference>
<gene>
    <name evidence="2" type="ORF">IFM89_018315</name>
</gene>
<evidence type="ECO:0000313" key="2">
    <source>
        <dbReference type="EMBL" id="KAF9589053.1"/>
    </source>
</evidence>
<evidence type="ECO:0000259" key="1">
    <source>
        <dbReference type="Pfam" id="PF03478"/>
    </source>
</evidence>
<keyword evidence="3" id="KW-1185">Reference proteome</keyword>
<comment type="caution">
    <text evidence="2">The sequence shown here is derived from an EMBL/GenBank/DDBJ whole genome shotgun (WGS) entry which is preliminary data.</text>
</comment>
<sequence length="101" mass="11351">MAICGELRKIAYATLGDEAWTSLEGPSNDIYEDIIFFNDHFYAMNAQGYLRICDFNAIPPKATDFASPPDDIIRAQALFDGDIWGSSLDYTAIQGRCCTRW</sequence>
<reference evidence="2 3" key="1">
    <citation type="submission" date="2020-10" db="EMBL/GenBank/DDBJ databases">
        <title>The Coptis chinensis genome and diversification of protoberbering-type alkaloids.</title>
        <authorList>
            <person name="Wang B."/>
            <person name="Shu S."/>
            <person name="Song C."/>
            <person name="Liu Y."/>
        </authorList>
    </citation>
    <scope>NUCLEOTIDE SEQUENCE [LARGE SCALE GENOMIC DNA]</scope>
    <source>
        <strain evidence="2">HL-2020</strain>
        <tissue evidence="2">Leaf</tissue>
    </source>
</reference>
<dbReference type="EMBL" id="JADFTS010000009">
    <property type="protein sequence ID" value="KAF9589053.1"/>
    <property type="molecule type" value="Genomic_DNA"/>
</dbReference>
<evidence type="ECO:0000313" key="3">
    <source>
        <dbReference type="Proteomes" id="UP000631114"/>
    </source>
</evidence>
<proteinExistence type="predicted"/>
<dbReference type="Pfam" id="PF03478">
    <property type="entry name" value="Beta-prop_KIB1-4"/>
    <property type="match status" value="1"/>
</dbReference>
<protein>
    <recommendedName>
        <fullName evidence="1">KIB1-4 beta-propeller domain-containing protein</fullName>
    </recommendedName>
</protein>
<dbReference type="OrthoDB" id="904034at2759"/>
<dbReference type="InterPro" id="IPR005174">
    <property type="entry name" value="KIB1-4_b-propeller"/>
</dbReference>
<accession>A0A835H003</accession>
<feature type="domain" description="KIB1-4 beta-propeller" evidence="1">
    <location>
        <begin position="2"/>
        <end position="63"/>
    </location>
</feature>
<organism evidence="2 3">
    <name type="scientific">Coptis chinensis</name>
    <dbReference type="NCBI Taxonomy" id="261450"/>
    <lineage>
        <taxon>Eukaryota</taxon>
        <taxon>Viridiplantae</taxon>
        <taxon>Streptophyta</taxon>
        <taxon>Embryophyta</taxon>
        <taxon>Tracheophyta</taxon>
        <taxon>Spermatophyta</taxon>
        <taxon>Magnoliopsida</taxon>
        <taxon>Ranunculales</taxon>
        <taxon>Ranunculaceae</taxon>
        <taxon>Coptidoideae</taxon>
        <taxon>Coptis</taxon>
    </lineage>
</organism>